<evidence type="ECO:0000256" key="9">
    <source>
        <dbReference type="SAM" id="MobiDB-lite"/>
    </source>
</evidence>
<dbReference type="AlphaFoldDB" id="A0A1D8D7R5"/>
<dbReference type="GO" id="GO:0090529">
    <property type="term" value="P:cell septum assembly"/>
    <property type="evidence" value="ECO:0007669"/>
    <property type="project" value="InterPro"/>
</dbReference>
<feature type="region of interest" description="Disordered" evidence="9">
    <location>
        <begin position="289"/>
        <end position="314"/>
    </location>
</feature>
<evidence type="ECO:0000259" key="11">
    <source>
        <dbReference type="PROSITE" id="PS51779"/>
    </source>
</evidence>
<organism evidence="12 13">
    <name type="scientific">Chlorobaculum limnaeum</name>
    <dbReference type="NCBI Taxonomy" id="274537"/>
    <lineage>
        <taxon>Bacteria</taxon>
        <taxon>Pseudomonadati</taxon>
        <taxon>Chlorobiota</taxon>
        <taxon>Chlorobiia</taxon>
        <taxon>Chlorobiales</taxon>
        <taxon>Chlorobiaceae</taxon>
        <taxon>Chlorobaculum</taxon>
    </lineage>
</organism>
<evidence type="ECO:0000256" key="1">
    <source>
        <dbReference type="ARBA" id="ARBA00004370"/>
    </source>
</evidence>
<dbReference type="Pfam" id="PF03799">
    <property type="entry name" value="FtsQ_DivIB_C"/>
    <property type="match status" value="1"/>
</dbReference>
<dbReference type="KEGG" id="clz:BIU88_12545"/>
<keyword evidence="8" id="KW-0131">Cell cycle</keyword>
<keyword evidence="6 10" id="KW-1133">Transmembrane helix</keyword>
<keyword evidence="7 10" id="KW-0472">Membrane</keyword>
<name>A0A1D8D7R5_CHLLM</name>
<dbReference type="RefSeq" id="WP_069811133.1">
    <property type="nucleotide sequence ID" value="NZ_CP017305.1"/>
</dbReference>
<evidence type="ECO:0000256" key="6">
    <source>
        <dbReference type="ARBA" id="ARBA00022989"/>
    </source>
</evidence>
<dbReference type="InterPro" id="IPR026579">
    <property type="entry name" value="FtsQ"/>
</dbReference>
<dbReference type="InterPro" id="IPR013685">
    <property type="entry name" value="POTRA_FtsQ_type"/>
</dbReference>
<evidence type="ECO:0000313" key="12">
    <source>
        <dbReference type="EMBL" id="AOS84884.1"/>
    </source>
</evidence>
<dbReference type="PROSITE" id="PS51779">
    <property type="entry name" value="POTRA"/>
    <property type="match status" value="1"/>
</dbReference>
<evidence type="ECO:0000256" key="8">
    <source>
        <dbReference type="ARBA" id="ARBA00023306"/>
    </source>
</evidence>
<feature type="region of interest" description="Disordered" evidence="9">
    <location>
        <begin position="1"/>
        <end position="30"/>
    </location>
</feature>
<dbReference type="PANTHER" id="PTHR35851:SF1">
    <property type="entry name" value="CELL DIVISION PROTEIN FTSQ"/>
    <property type="match status" value="1"/>
</dbReference>
<proteinExistence type="predicted"/>
<dbReference type="Gene3D" id="3.10.20.310">
    <property type="entry name" value="membrane protein fhac"/>
    <property type="match status" value="1"/>
</dbReference>
<dbReference type="PANTHER" id="PTHR35851">
    <property type="entry name" value="CELL DIVISION PROTEIN FTSQ"/>
    <property type="match status" value="1"/>
</dbReference>
<keyword evidence="5 10" id="KW-0812">Transmembrane</keyword>
<keyword evidence="3" id="KW-0997">Cell inner membrane</keyword>
<dbReference type="InterPro" id="IPR034746">
    <property type="entry name" value="POTRA"/>
</dbReference>
<keyword evidence="2" id="KW-1003">Cell membrane</keyword>
<dbReference type="STRING" id="274537.BIU88_12545"/>
<dbReference type="OrthoDB" id="1466667at2"/>
<keyword evidence="4 12" id="KW-0132">Cell division</keyword>
<dbReference type="InterPro" id="IPR005548">
    <property type="entry name" value="Cell_div_FtsQ/DivIB_C"/>
</dbReference>
<dbReference type="Proteomes" id="UP000095185">
    <property type="component" value="Chromosome"/>
</dbReference>
<evidence type="ECO:0000256" key="3">
    <source>
        <dbReference type="ARBA" id="ARBA00022519"/>
    </source>
</evidence>
<dbReference type="GO" id="GO:0016020">
    <property type="term" value="C:membrane"/>
    <property type="evidence" value="ECO:0007669"/>
    <property type="project" value="UniProtKB-SubCell"/>
</dbReference>
<sequence length="314" mass="35059">MARPKNERSKNDPLNDPFQPEYDELEPETVRPRKGKLGRIFSAPPVMMSFIALLLAAVAALSWYATQWKRQVTVSRVVVSGATLISPSSIERRLNRFMGKNLDEVRIVAVRRALASEPYIETVQIGKELNGILRIRIEERRPAALLESEGRSLIIDTTGNLLPGKGVAERFRLVKVHGARIAGPVRAGGVRRLGEKERSLLFALLDAFDKSTYARMMVSEIHLTRDNQTWFTVAGSPMRFVVGNDGNFKEKLKKFEIFWQKVVAKKGIDCYESVDLRFRERVFATSPMSEAATADSSAAPAAPPAGGQLPDERH</sequence>
<feature type="domain" description="POTRA" evidence="11">
    <location>
        <begin position="72"/>
        <end position="140"/>
    </location>
</feature>
<dbReference type="Pfam" id="PF08478">
    <property type="entry name" value="POTRA_1"/>
    <property type="match status" value="1"/>
</dbReference>
<evidence type="ECO:0000256" key="4">
    <source>
        <dbReference type="ARBA" id="ARBA00022618"/>
    </source>
</evidence>
<comment type="subcellular location">
    <subcellularLocation>
        <location evidence="1">Membrane</location>
    </subcellularLocation>
</comment>
<protein>
    <submittedName>
        <fullName evidence="12">Cell division protein FtsQ</fullName>
    </submittedName>
</protein>
<keyword evidence="13" id="KW-1185">Reference proteome</keyword>
<evidence type="ECO:0000256" key="7">
    <source>
        <dbReference type="ARBA" id="ARBA00023136"/>
    </source>
</evidence>
<evidence type="ECO:0000256" key="2">
    <source>
        <dbReference type="ARBA" id="ARBA00022475"/>
    </source>
</evidence>
<feature type="compositionally biased region" description="Basic and acidic residues" evidence="9">
    <location>
        <begin position="1"/>
        <end position="13"/>
    </location>
</feature>
<evidence type="ECO:0000313" key="13">
    <source>
        <dbReference type="Proteomes" id="UP000095185"/>
    </source>
</evidence>
<evidence type="ECO:0000256" key="5">
    <source>
        <dbReference type="ARBA" id="ARBA00022692"/>
    </source>
</evidence>
<evidence type="ECO:0000256" key="10">
    <source>
        <dbReference type="SAM" id="Phobius"/>
    </source>
</evidence>
<feature type="transmembrane region" description="Helical" evidence="10">
    <location>
        <begin position="40"/>
        <end position="65"/>
    </location>
</feature>
<dbReference type="EMBL" id="CP017305">
    <property type="protein sequence ID" value="AOS84884.1"/>
    <property type="molecule type" value="Genomic_DNA"/>
</dbReference>
<gene>
    <name evidence="12" type="ORF">BIU88_12545</name>
</gene>
<accession>A0A1D8D7R5</accession>
<feature type="compositionally biased region" description="Low complexity" evidence="9">
    <location>
        <begin position="289"/>
        <end position="300"/>
    </location>
</feature>
<reference evidence="12" key="1">
    <citation type="submission" date="2016-09" db="EMBL/GenBank/DDBJ databases">
        <title>Genome sequence of Chlorobaculum limnaeum.</title>
        <authorList>
            <person name="Liu Z."/>
            <person name="Tank M."/>
            <person name="Bryant D.A."/>
        </authorList>
    </citation>
    <scope>NUCLEOTIDE SEQUENCE [LARGE SCALE GENOMIC DNA]</scope>
    <source>
        <strain evidence="12">DSM 1677</strain>
    </source>
</reference>